<keyword evidence="3" id="KW-1185">Reference proteome</keyword>
<dbReference type="OrthoDB" id="4332189at2"/>
<dbReference type="SUPFAM" id="SSF50969">
    <property type="entry name" value="YVTN repeat-like/Quinoprotein amine dehydrogenase"/>
    <property type="match status" value="1"/>
</dbReference>
<keyword evidence="1" id="KW-0732">Signal</keyword>
<protein>
    <recommendedName>
        <fullName evidence="4">Ig-like domain repeat protein</fullName>
    </recommendedName>
</protein>
<dbReference type="RefSeq" id="WP_110625982.1">
    <property type="nucleotide sequence ID" value="NZ_CP029788.1"/>
</dbReference>
<sequence>MRRRTLSAATALAVLFSSAALVAVTAGPAAADSSRKLPLTTVGDVVVDGVHHKIFISDPNLGKVVATDYSGTVLGTVADLPGVTGLALSDDAGRLYAAVPGADAVVALDTASVTEQSRYAIGENTRPRFLALAGGKIWFGYGADANNGAWGDDDGDIGSLDLSGAEPVVTLDQDTETDYSGAPRLVTSPADPNALAAASSYHNRFALAAYDVTTGTAVRTARNTTALTGMTSDLAYTPDGTRLITANPGNVHHVWQASDLVETGTYPSEFHPTAVAVAADGTVAAGADAPYDDDVYVYRPGAKTAVRTYDFPSTGTSSGGDDLPSGALAWEPGGSRLFAVTTNYDNSVRLHVLSEPLKSAPALTVKAPATAPLDKALTVSGSLNATLPLPVGTPLTVTRYDAGDPNGKALGVRPLASGGTFSFTDKPTAAGSVTYKVAYAGDADHSAAAGSARVNVAYYKTPLTLDRNGLTVNHATTVTYTATLGYTYKNRVVEIWADPWGTEPKRLLKRGTVDSKGKLSASLKMSKDTTVTAVFAGDTRYGRAEAKSTVRTRAGVSTTLSRHYKWTKIGTTWYRTFHQTTDPLITTWHNAYPGRYTRLDLQVWYDGAWRSGDSQYFPLNSKGMSYVTLDGDGAAGYRFRIRSVYVDGYTDYVNTTSYGPWQYFNFTR</sequence>
<dbReference type="Proteomes" id="UP000247634">
    <property type="component" value="Chromosome"/>
</dbReference>
<evidence type="ECO:0008006" key="4">
    <source>
        <dbReference type="Google" id="ProtNLM"/>
    </source>
</evidence>
<dbReference type="Gene3D" id="2.130.10.10">
    <property type="entry name" value="YVTN repeat-like/Quinoprotein amine dehydrogenase"/>
    <property type="match status" value="2"/>
</dbReference>
<name>A0A2U9NUY9_STRAS</name>
<evidence type="ECO:0000256" key="1">
    <source>
        <dbReference type="SAM" id="SignalP"/>
    </source>
</evidence>
<evidence type="ECO:0000313" key="3">
    <source>
        <dbReference type="Proteomes" id="UP000247634"/>
    </source>
</evidence>
<gene>
    <name evidence="2" type="ORF">DMT42_01000</name>
</gene>
<accession>A0A2U9NUY9</accession>
<reference evidence="2 3" key="1">
    <citation type="submission" date="2018-06" db="EMBL/GenBank/DDBJ databases">
        <title>The complete genome sequence of a nosiheptide producer Streptomyces actuosus ATCC 25421: deducing the ability of producing a new class III lantibiotics.</title>
        <authorList>
            <person name="Liu W."/>
            <person name="Sun F."/>
            <person name="Hu Y."/>
        </authorList>
    </citation>
    <scope>NUCLEOTIDE SEQUENCE [LARGE SCALE GENOMIC DNA]</scope>
    <source>
        <strain evidence="2 3">ATCC 25421</strain>
    </source>
</reference>
<feature type="chain" id="PRO_5038862511" description="Ig-like domain repeat protein" evidence="1">
    <location>
        <begin position="23"/>
        <end position="668"/>
    </location>
</feature>
<dbReference type="AlphaFoldDB" id="A0A2U9NUY9"/>
<organism evidence="2 3">
    <name type="scientific">Streptomyces actuosus</name>
    <dbReference type="NCBI Taxonomy" id="1885"/>
    <lineage>
        <taxon>Bacteria</taxon>
        <taxon>Bacillati</taxon>
        <taxon>Actinomycetota</taxon>
        <taxon>Actinomycetes</taxon>
        <taxon>Kitasatosporales</taxon>
        <taxon>Streptomycetaceae</taxon>
        <taxon>Streptomyces</taxon>
    </lineage>
</organism>
<dbReference type="EMBL" id="CP029788">
    <property type="protein sequence ID" value="AWT41046.1"/>
    <property type="molecule type" value="Genomic_DNA"/>
</dbReference>
<dbReference type="InterPro" id="IPR011044">
    <property type="entry name" value="Quino_amine_DH_bsu"/>
</dbReference>
<evidence type="ECO:0000313" key="2">
    <source>
        <dbReference type="EMBL" id="AWT41046.1"/>
    </source>
</evidence>
<proteinExistence type="predicted"/>
<feature type="signal peptide" evidence="1">
    <location>
        <begin position="1"/>
        <end position="22"/>
    </location>
</feature>
<dbReference type="KEGG" id="sact:DMT42_01000"/>
<dbReference type="InterPro" id="IPR015943">
    <property type="entry name" value="WD40/YVTN_repeat-like_dom_sf"/>
</dbReference>